<dbReference type="PANTHER" id="PTHR24220">
    <property type="entry name" value="IMPORT ATP-BINDING PROTEIN"/>
    <property type="match status" value="1"/>
</dbReference>
<evidence type="ECO:0000256" key="1">
    <source>
        <dbReference type="ARBA" id="ARBA00022448"/>
    </source>
</evidence>
<sequence length="232" mass="25522">MSALVEVKDICKIYNPGENEVRALDHVSLSIETGEFVAIIGQSGSGKSTLMNLLGCLDTPTSGTYYLNGQDVSTLTDDEQSDIRNKEIGFIFQGFNLISNLTARENVELPLIYRGVPKKERERLSEESLKIVGLAHRMDHKPNEMSGGQQQRVAIARAIAAKPPVILADEPTGNLDSGSSKEILEILKELYKGGRTVILITHDNGIAAQARRVIRIMDGHIVDDYINEDVTF</sequence>
<accession>A0A923LCV0</accession>
<proteinExistence type="predicted"/>
<name>A0A923LCV0_9FIRM</name>
<dbReference type="AlphaFoldDB" id="A0A923LCV0"/>
<dbReference type="CDD" id="cd03255">
    <property type="entry name" value="ABC_MJ0796_LolCDE_FtsE"/>
    <property type="match status" value="1"/>
</dbReference>
<dbReference type="InterPro" id="IPR017871">
    <property type="entry name" value="ABC_transporter-like_CS"/>
</dbReference>
<evidence type="ECO:0000313" key="6">
    <source>
        <dbReference type="Proteomes" id="UP000649345"/>
    </source>
</evidence>
<dbReference type="InterPro" id="IPR027417">
    <property type="entry name" value="P-loop_NTPase"/>
</dbReference>
<keyword evidence="2" id="KW-0547">Nucleotide-binding</keyword>
<evidence type="ECO:0000256" key="3">
    <source>
        <dbReference type="ARBA" id="ARBA00022840"/>
    </source>
</evidence>
<dbReference type="SMART" id="SM00382">
    <property type="entry name" value="AAA"/>
    <property type="match status" value="1"/>
</dbReference>
<dbReference type="GO" id="GO:0022857">
    <property type="term" value="F:transmembrane transporter activity"/>
    <property type="evidence" value="ECO:0007669"/>
    <property type="project" value="TreeGrafter"/>
</dbReference>
<dbReference type="GO" id="GO:0005886">
    <property type="term" value="C:plasma membrane"/>
    <property type="evidence" value="ECO:0007669"/>
    <property type="project" value="TreeGrafter"/>
</dbReference>
<dbReference type="Gene3D" id="3.40.50.300">
    <property type="entry name" value="P-loop containing nucleotide triphosphate hydrolases"/>
    <property type="match status" value="1"/>
</dbReference>
<keyword evidence="1" id="KW-0813">Transport</keyword>
<comment type="caution">
    <text evidence="5">The sequence shown here is derived from an EMBL/GenBank/DDBJ whole genome shotgun (WGS) entry which is preliminary data.</text>
</comment>
<dbReference type="InterPro" id="IPR003593">
    <property type="entry name" value="AAA+_ATPase"/>
</dbReference>
<dbReference type="GO" id="GO:0098796">
    <property type="term" value="C:membrane protein complex"/>
    <property type="evidence" value="ECO:0007669"/>
    <property type="project" value="UniProtKB-ARBA"/>
</dbReference>
<dbReference type="PROSITE" id="PS50893">
    <property type="entry name" value="ABC_TRANSPORTER_2"/>
    <property type="match status" value="1"/>
</dbReference>
<evidence type="ECO:0000313" key="5">
    <source>
        <dbReference type="EMBL" id="MBC5660270.1"/>
    </source>
</evidence>
<dbReference type="Proteomes" id="UP000649345">
    <property type="component" value="Unassembled WGS sequence"/>
</dbReference>
<dbReference type="Pfam" id="PF00005">
    <property type="entry name" value="ABC_tran"/>
    <property type="match status" value="1"/>
</dbReference>
<evidence type="ECO:0000256" key="2">
    <source>
        <dbReference type="ARBA" id="ARBA00022741"/>
    </source>
</evidence>
<evidence type="ECO:0000259" key="4">
    <source>
        <dbReference type="PROSITE" id="PS50893"/>
    </source>
</evidence>
<protein>
    <submittedName>
        <fullName evidence="5">ABC transporter ATP-binding protein</fullName>
    </submittedName>
</protein>
<dbReference type="GO" id="GO:0016887">
    <property type="term" value="F:ATP hydrolysis activity"/>
    <property type="evidence" value="ECO:0007669"/>
    <property type="project" value="InterPro"/>
</dbReference>
<feature type="domain" description="ABC transporter" evidence="4">
    <location>
        <begin position="5"/>
        <end position="232"/>
    </location>
</feature>
<dbReference type="RefSeq" id="WP_186872492.1">
    <property type="nucleotide sequence ID" value="NZ_JACOOR010000006.1"/>
</dbReference>
<reference evidence="5" key="1">
    <citation type="submission" date="2020-08" db="EMBL/GenBank/DDBJ databases">
        <title>Genome public.</title>
        <authorList>
            <person name="Liu C."/>
            <person name="Sun Q."/>
        </authorList>
    </citation>
    <scope>NUCLEOTIDE SEQUENCE</scope>
    <source>
        <strain evidence="5">NSJ-68</strain>
    </source>
</reference>
<dbReference type="InterPro" id="IPR003439">
    <property type="entry name" value="ABC_transporter-like_ATP-bd"/>
</dbReference>
<organism evidence="5 6">
    <name type="scientific">Anaerosacchariphilus hominis</name>
    <dbReference type="NCBI Taxonomy" id="2763017"/>
    <lineage>
        <taxon>Bacteria</taxon>
        <taxon>Bacillati</taxon>
        <taxon>Bacillota</taxon>
        <taxon>Clostridia</taxon>
        <taxon>Lachnospirales</taxon>
        <taxon>Lachnospiraceae</taxon>
        <taxon>Anaerosacchariphilus</taxon>
    </lineage>
</organism>
<dbReference type="EMBL" id="JACOOR010000006">
    <property type="protein sequence ID" value="MBC5660270.1"/>
    <property type="molecule type" value="Genomic_DNA"/>
</dbReference>
<gene>
    <name evidence="5" type="ORF">H8S44_10850</name>
</gene>
<dbReference type="InterPro" id="IPR015854">
    <property type="entry name" value="ABC_transpr_LolD-like"/>
</dbReference>
<keyword evidence="3 5" id="KW-0067">ATP-binding</keyword>
<keyword evidence="6" id="KW-1185">Reference proteome</keyword>
<dbReference type="PANTHER" id="PTHR24220:SF86">
    <property type="entry name" value="ABC TRANSPORTER ABCH.1"/>
    <property type="match status" value="1"/>
</dbReference>
<dbReference type="SUPFAM" id="SSF52540">
    <property type="entry name" value="P-loop containing nucleoside triphosphate hydrolases"/>
    <property type="match status" value="1"/>
</dbReference>
<dbReference type="PROSITE" id="PS00211">
    <property type="entry name" value="ABC_TRANSPORTER_1"/>
    <property type="match status" value="1"/>
</dbReference>
<dbReference type="GO" id="GO:0005524">
    <property type="term" value="F:ATP binding"/>
    <property type="evidence" value="ECO:0007669"/>
    <property type="project" value="UniProtKB-KW"/>
</dbReference>
<dbReference type="FunFam" id="3.40.50.300:FF:000032">
    <property type="entry name" value="Export ABC transporter ATP-binding protein"/>
    <property type="match status" value="1"/>
</dbReference>
<dbReference type="InterPro" id="IPR017911">
    <property type="entry name" value="MacB-like_ATP-bd"/>
</dbReference>